<proteinExistence type="predicted"/>
<dbReference type="GO" id="GO:0016810">
    <property type="term" value="F:hydrolase activity, acting on carbon-nitrogen (but not peptide) bonds"/>
    <property type="evidence" value="ECO:0007669"/>
    <property type="project" value="InterPro"/>
</dbReference>
<dbReference type="InterPro" id="IPR002509">
    <property type="entry name" value="NODB_dom"/>
</dbReference>
<dbReference type="AlphaFoldDB" id="A0A1B7LEW6"/>
<dbReference type="InterPro" id="IPR011330">
    <property type="entry name" value="Glyco_hydro/deAcase_b/a-brl"/>
</dbReference>
<evidence type="ECO:0000256" key="1">
    <source>
        <dbReference type="SAM" id="MobiDB-lite"/>
    </source>
</evidence>
<accession>A0A1B7LEW6</accession>
<gene>
    <name evidence="3" type="ORF">A6M21_10560</name>
</gene>
<dbReference type="PROSITE" id="PS51677">
    <property type="entry name" value="NODB"/>
    <property type="match status" value="1"/>
</dbReference>
<dbReference type="PANTHER" id="PTHR10587:SF137">
    <property type="entry name" value="4-DEOXY-4-FORMAMIDO-L-ARABINOSE-PHOSPHOUNDECAPRENOL DEFORMYLASE ARND-RELATED"/>
    <property type="match status" value="1"/>
</dbReference>
<organism evidence="3 4">
    <name type="scientific">Desulfotomaculum copahuensis</name>
    <dbReference type="NCBI Taxonomy" id="1838280"/>
    <lineage>
        <taxon>Bacteria</taxon>
        <taxon>Bacillati</taxon>
        <taxon>Bacillota</taxon>
        <taxon>Clostridia</taxon>
        <taxon>Eubacteriales</taxon>
        <taxon>Desulfotomaculaceae</taxon>
        <taxon>Desulfotomaculum</taxon>
    </lineage>
</organism>
<dbReference type="InterPro" id="IPR054467">
    <property type="entry name" value="YkoP-like_dom"/>
</dbReference>
<feature type="domain" description="NodB homology" evidence="2">
    <location>
        <begin position="36"/>
        <end position="224"/>
    </location>
</feature>
<dbReference type="Pfam" id="PF01522">
    <property type="entry name" value="Polysacc_deac_1"/>
    <property type="match status" value="1"/>
</dbReference>
<dbReference type="InterPro" id="IPR050248">
    <property type="entry name" value="Polysacc_deacetylase_ArnD"/>
</dbReference>
<keyword evidence="4" id="KW-1185">Reference proteome</keyword>
<evidence type="ECO:0000313" key="3">
    <source>
        <dbReference type="EMBL" id="OAT81824.1"/>
    </source>
</evidence>
<dbReference type="Gene3D" id="3.20.20.370">
    <property type="entry name" value="Glycoside hydrolase/deacetylase"/>
    <property type="match status" value="1"/>
</dbReference>
<dbReference type="Proteomes" id="UP000078532">
    <property type="component" value="Unassembled WGS sequence"/>
</dbReference>
<reference evidence="3 4" key="1">
    <citation type="submission" date="2016-04" db="EMBL/GenBank/DDBJ databases">
        <authorList>
            <person name="Evans L.H."/>
            <person name="Alamgir A."/>
            <person name="Owens N."/>
            <person name="Weber N.D."/>
            <person name="Virtaneva K."/>
            <person name="Barbian K."/>
            <person name="Babar A."/>
            <person name="Rosenke K."/>
        </authorList>
    </citation>
    <scope>NUCLEOTIDE SEQUENCE [LARGE SCALE GENOMIC DNA]</scope>
    <source>
        <strain evidence="3 4">LMa1</strain>
    </source>
</reference>
<evidence type="ECO:0000259" key="2">
    <source>
        <dbReference type="PROSITE" id="PS51677"/>
    </source>
</evidence>
<sequence>MFKLLTFLLGLYALLPTALARLCHVGVVWRVPKGGGRVAITFDDGPDPVYTPQVLKILKQYNVRACFFVLGERALAFPELVAQIHTKGHEVACHGYKHRIPWLLGPRATARDVREANAVLTRITGQQPRLYRPPWGMFNIFSLLYRWIDGQRVVLWSFMSWDWGRRATPRTIARQVLSRVADGSILVFHDSDGTPGAASGAPVKMLAALPLVLSELQKRGLKITSLAEMTAGRNHFSCSLQERAQNWWMRFDNFIIRHLSIENVDLDGKPSLFRLARRRYRGKPLTLPDGVVLRAGDPVGELHLNNNLLREITARGRTPERIALLTLKELRRSLPALAGYVRQTPRYRDIKALLGLTMLHQGTERLGFIKIELPSGLRRIARWYQGWLLVLMHPEGRRRLTGRKDKLTPKLVVISRAELLRRYLPAGNGSAAENNKQKQDDGGQQGKGEQ</sequence>
<dbReference type="STRING" id="1838280.A6M21_10560"/>
<protein>
    <recommendedName>
        <fullName evidence="2">NodB homology domain-containing protein</fullName>
    </recommendedName>
</protein>
<dbReference type="GO" id="GO:0005975">
    <property type="term" value="P:carbohydrate metabolic process"/>
    <property type="evidence" value="ECO:0007669"/>
    <property type="project" value="InterPro"/>
</dbReference>
<feature type="region of interest" description="Disordered" evidence="1">
    <location>
        <begin position="426"/>
        <end position="450"/>
    </location>
</feature>
<dbReference type="Pfam" id="PF22790">
    <property type="entry name" value="YkoP"/>
    <property type="match status" value="1"/>
</dbReference>
<dbReference type="EMBL" id="LYVF01000158">
    <property type="protein sequence ID" value="OAT81824.1"/>
    <property type="molecule type" value="Genomic_DNA"/>
</dbReference>
<name>A0A1B7LEW6_9FIRM</name>
<dbReference type="CDD" id="cd10959">
    <property type="entry name" value="CE4_NodB_like_3"/>
    <property type="match status" value="1"/>
</dbReference>
<comment type="caution">
    <text evidence="3">The sequence shown here is derived from an EMBL/GenBank/DDBJ whole genome shotgun (WGS) entry which is preliminary data.</text>
</comment>
<dbReference type="PANTHER" id="PTHR10587">
    <property type="entry name" value="GLYCOSYL TRANSFERASE-RELATED"/>
    <property type="match status" value="1"/>
</dbReference>
<evidence type="ECO:0000313" key="4">
    <source>
        <dbReference type="Proteomes" id="UP000078532"/>
    </source>
</evidence>
<dbReference type="SUPFAM" id="SSF88713">
    <property type="entry name" value="Glycoside hydrolase/deacetylase"/>
    <property type="match status" value="1"/>
</dbReference>